<dbReference type="CDD" id="cd08061">
    <property type="entry name" value="MPN_NPL4"/>
    <property type="match status" value="1"/>
</dbReference>
<name>A0AAD9JCX1_9ANNE</name>
<evidence type="ECO:0000259" key="9">
    <source>
        <dbReference type="PROSITE" id="PS50249"/>
    </source>
</evidence>
<dbReference type="InterPro" id="IPR037518">
    <property type="entry name" value="MPN"/>
</dbReference>
<evidence type="ECO:0000256" key="3">
    <source>
        <dbReference type="ARBA" id="ARBA00022771"/>
    </source>
</evidence>
<feature type="domain" description="RanBP2-type" evidence="8">
    <location>
        <begin position="614"/>
        <end position="642"/>
    </location>
</feature>
<evidence type="ECO:0000256" key="5">
    <source>
        <dbReference type="ARBA" id="ARBA00060618"/>
    </source>
</evidence>
<dbReference type="InterPro" id="IPR007716">
    <property type="entry name" value="NPL4_Zn-bd_put"/>
</dbReference>
<dbReference type="PROSITE" id="PS50249">
    <property type="entry name" value="MPN"/>
    <property type="match status" value="1"/>
</dbReference>
<dbReference type="PANTHER" id="PTHR12710">
    <property type="entry name" value="NUCLEAR PROTEIN LOCALIZATION 4"/>
    <property type="match status" value="1"/>
</dbReference>
<dbReference type="InterPro" id="IPR001876">
    <property type="entry name" value="Znf_RanBP2"/>
</dbReference>
<keyword evidence="4" id="KW-0862">Zinc</keyword>
<protein>
    <recommendedName>
        <fullName evidence="6">Nuclear protein localization protein 4 homolog</fullName>
    </recommendedName>
</protein>
<accession>A0AAD9JCX1</accession>
<dbReference type="GO" id="GO:0006511">
    <property type="term" value="P:ubiquitin-dependent protein catabolic process"/>
    <property type="evidence" value="ECO:0007669"/>
    <property type="project" value="InterPro"/>
</dbReference>
<dbReference type="GO" id="GO:0005634">
    <property type="term" value="C:nucleus"/>
    <property type="evidence" value="ECO:0007669"/>
    <property type="project" value="TreeGrafter"/>
</dbReference>
<dbReference type="Pfam" id="PF05021">
    <property type="entry name" value="NPL4"/>
    <property type="match status" value="1"/>
</dbReference>
<dbReference type="InterPro" id="IPR036443">
    <property type="entry name" value="Znf_RanBP2_sf"/>
</dbReference>
<evidence type="ECO:0000256" key="6">
    <source>
        <dbReference type="ARBA" id="ARBA00074519"/>
    </source>
</evidence>
<evidence type="ECO:0000256" key="2">
    <source>
        <dbReference type="ARBA" id="ARBA00022723"/>
    </source>
</evidence>
<dbReference type="InterPro" id="IPR016563">
    <property type="entry name" value="Npl4"/>
</dbReference>
<dbReference type="SMART" id="SM00547">
    <property type="entry name" value="ZnF_RBZ"/>
    <property type="match status" value="1"/>
</dbReference>
<dbReference type="InterPro" id="IPR024682">
    <property type="entry name" value="Npl4_Ub-like_dom"/>
</dbReference>
<keyword evidence="3 7" id="KW-0863">Zinc-finger</keyword>
<keyword evidence="11" id="KW-1185">Reference proteome</keyword>
<dbReference type="PIRSF" id="PIRSF010052">
    <property type="entry name" value="Polyub_prc_Npl4"/>
    <property type="match status" value="1"/>
</dbReference>
<sequence>MKHPSDMPTPRLLAWTVRIQSPNGTKRIQVKPTERIINFLHKVKEEFDLPNQGGWSLFTGRNKQIEITPSKSRTITSYKIKHGDMLFLSTGVTSLDNYDNLPTDMETASTEINAATQSATSLNNRSLPAEVLEDEVDRFLWKQDGKIYREMNPQLCCHKPKGKCLHCVPLEPHDEKYLQSVDPPIKFLSFHSYLRKLTSGVDKGKFVSLENISCKIKTGCKKHPPWPRGICTKCQPNAVTLNRQKYRHVDYIQFENPFLVEQFLNFWRNSGNQRIGIMYGRYEHHKDVPLGIKAVVMAIYEPPQCCTKNSVELLEDHHEAHVKTLAKKLGLETVGWIFTDLEALDLKTGTVKHFRGHVNSHFLSAEECITAADFQNKHPNPCKLSSEGHFGSKFVTVVVTGDSSNQIHFEGYQVSNQCMALVRDDCLIPTKDAPELGYVKESSNEQYVPDVFYKERDEYGNEVTQLARPLPVEYLLVDLPAAFPVEPQFTFHGDSSDVKPFPIENRESAGEVQDFHAFCQYMQQFDREKFLEAVSDFHFLFYVSLCDMLPLKEHMDSLFEAVKTKDEALAHHWTKTEEWETVEQLMVANAPSPMPSRQTSFIGPNASPLPPIGGAGNMWTCAHCTFLNSIDVTTCAMCGLPK</sequence>
<evidence type="ECO:0000313" key="10">
    <source>
        <dbReference type="EMBL" id="KAK2150829.1"/>
    </source>
</evidence>
<dbReference type="Pfam" id="PF05020">
    <property type="entry name" value="zf-NPL4"/>
    <property type="match status" value="1"/>
</dbReference>
<dbReference type="GO" id="GO:0008270">
    <property type="term" value="F:zinc ion binding"/>
    <property type="evidence" value="ECO:0007669"/>
    <property type="project" value="UniProtKB-KW"/>
</dbReference>
<evidence type="ECO:0000259" key="8">
    <source>
        <dbReference type="PROSITE" id="PS50199"/>
    </source>
</evidence>
<dbReference type="Gene3D" id="3.10.20.90">
    <property type="entry name" value="Phosphatidylinositol 3-kinase Catalytic Subunit, Chain A, domain 1"/>
    <property type="match status" value="1"/>
</dbReference>
<dbReference type="Pfam" id="PF11543">
    <property type="entry name" value="UN_NPL4"/>
    <property type="match status" value="1"/>
</dbReference>
<evidence type="ECO:0000256" key="1">
    <source>
        <dbReference type="ARBA" id="ARBA00011025"/>
    </source>
</evidence>
<dbReference type="Gene3D" id="3.40.140.10">
    <property type="entry name" value="Cytidine Deaminase, domain 2"/>
    <property type="match status" value="1"/>
</dbReference>
<comment type="pathway">
    <text evidence="5">Protein degradation; proteasomal ubiquitin-dependent pathway.</text>
</comment>
<dbReference type="Gene3D" id="4.10.1060.10">
    <property type="entry name" value="Zinc finger, RanBP2-type"/>
    <property type="match status" value="1"/>
</dbReference>
<dbReference type="PROSITE" id="PS01358">
    <property type="entry name" value="ZF_RANBP2_1"/>
    <property type="match status" value="1"/>
</dbReference>
<dbReference type="GO" id="GO:0031625">
    <property type="term" value="F:ubiquitin protein ligase binding"/>
    <property type="evidence" value="ECO:0007669"/>
    <property type="project" value="TreeGrafter"/>
</dbReference>
<dbReference type="SUPFAM" id="SSF54236">
    <property type="entry name" value="Ubiquitin-like"/>
    <property type="match status" value="1"/>
</dbReference>
<evidence type="ECO:0000256" key="7">
    <source>
        <dbReference type="PROSITE-ProRule" id="PRU00322"/>
    </source>
</evidence>
<dbReference type="Proteomes" id="UP001208570">
    <property type="component" value="Unassembled WGS sequence"/>
</dbReference>
<dbReference type="GO" id="GO:0043130">
    <property type="term" value="F:ubiquitin binding"/>
    <property type="evidence" value="ECO:0007669"/>
    <property type="project" value="TreeGrafter"/>
</dbReference>
<evidence type="ECO:0000256" key="4">
    <source>
        <dbReference type="ARBA" id="ARBA00022833"/>
    </source>
</evidence>
<evidence type="ECO:0000313" key="11">
    <source>
        <dbReference type="Proteomes" id="UP001208570"/>
    </source>
</evidence>
<dbReference type="InterPro" id="IPR029071">
    <property type="entry name" value="Ubiquitin-like_domsf"/>
</dbReference>
<dbReference type="PANTHER" id="PTHR12710:SF0">
    <property type="entry name" value="NUCLEAR PROTEIN LOCALIZATION PROTEIN 4 HOMOLOG"/>
    <property type="match status" value="1"/>
</dbReference>
<comment type="caution">
    <text evidence="10">The sequence shown here is derived from an EMBL/GenBank/DDBJ whole genome shotgun (WGS) entry which is preliminary data.</text>
</comment>
<proteinExistence type="inferred from homology"/>
<dbReference type="AlphaFoldDB" id="A0AAD9JCX1"/>
<dbReference type="InterPro" id="IPR007717">
    <property type="entry name" value="NPL4_C"/>
</dbReference>
<dbReference type="PROSITE" id="PS50199">
    <property type="entry name" value="ZF_RANBP2_2"/>
    <property type="match status" value="1"/>
</dbReference>
<dbReference type="SUPFAM" id="SSF90209">
    <property type="entry name" value="Ran binding protein zinc finger-like"/>
    <property type="match status" value="1"/>
</dbReference>
<dbReference type="EMBL" id="JAODUP010000386">
    <property type="protein sequence ID" value="KAK2150829.1"/>
    <property type="molecule type" value="Genomic_DNA"/>
</dbReference>
<feature type="domain" description="MPN" evidence="9">
    <location>
        <begin position="252"/>
        <end position="390"/>
    </location>
</feature>
<comment type="similarity">
    <text evidence="1">Belongs to the NPL4 family.</text>
</comment>
<gene>
    <name evidence="10" type="ORF">LSH36_386g00005</name>
</gene>
<reference evidence="10" key="1">
    <citation type="journal article" date="2023" name="Mol. Biol. Evol.">
        <title>Third-Generation Sequencing Reveals the Adaptive Role of the Epigenome in Three Deep-Sea Polychaetes.</title>
        <authorList>
            <person name="Perez M."/>
            <person name="Aroh O."/>
            <person name="Sun Y."/>
            <person name="Lan Y."/>
            <person name="Juniper S.K."/>
            <person name="Young C.R."/>
            <person name="Angers B."/>
            <person name="Qian P.Y."/>
        </authorList>
    </citation>
    <scope>NUCLEOTIDE SEQUENCE</scope>
    <source>
        <strain evidence="10">P08H-3</strain>
    </source>
</reference>
<keyword evidence="2" id="KW-0479">Metal-binding</keyword>
<dbReference type="FunFam" id="3.40.140.10:FF:000012">
    <property type="entry name" value="nuclear protein localization protein 4 homolog"/>
    <property type="match status" value="1"/>
</dbReference>
<organism evidence="10 11">
    <name type="scientific">Paralvinella palmiformis</name>
    <dbReference type="NCBI Taxonomy" id="53620"/>
    <lineage>
        <taxon>Eukaryota</taxon>
        <taxon>Metazoa</taxon>
        <taxon>Spiralia</taxon>
        <taxon>Lophotrochozoa</taxon>
        <taxon>Annelida</taxon>
        <taxon>Polychaeta</taxon>
        <taxon>Sedentaria</taxon>
        <taxon>Canalipalpata</taxon>
        <taxon>Terebellida</taxon>
        <taxon>Terebelliformia</taxon>
        <taxon>Alvinellidae</taxon>
        <taxon>Paralvinella</taxon>
    </lineage>
</organism>